<gene>
    <name evidence="3" type="primary">LOC106750395</name>
</gene>
<dbReference type="Gene3D" id="3.30.420.10">
    <property type="entry name" value="Ribonuclease H-like superfamily/Ribonuclease H"/>
    <property type="match status" value="1"/>
</dbReference>
<dbReference type="OrthoDB" id="6622399at2759"/>
<dbReference type="GO" id="GO:0003676">
    <property type="term" value="F:nucleic acid binding"/>
    <property type="evidence" value="ECO:0007669"/>
    <property type="project" value="InterPro"/>
</dbReference>
<dbReference type="InterPro" id="IPR036397">
    <property type="entry name" value="RNaseH_sf"/>
</dbReference>
<dbReference type="AlphaFoldDB" id="A0A6P3Y892"/>
<evidence type="ECO:0000259" key="1">
    <source>
        <dbReference type="Pfam" id="PF13358"/>
    </source>
</evidence>
<dbReference type="Pfam" id="PF13358">
    <property type="entry name" value="DDE_3"/>
    <property type="match status" value="1"/>
</dbReference>
<keyword evidence="2" id="KW-1185">Reference proteome</keyword>
<sequence length="153" mass="17847">MNRSFEPLKNSVANPLRKRFTSSLTSSSLRATLRKLRRAIQNRRRRLTAGITLLHDNARPHISRQTQELLTHLGWTVMPHPPYSPDLAPSDYHLFSKLKKHLSGQRFRSDDKVKEEVKRFLNGLAAEFYDIGIQKLEHRLQKCVEKDGDYVEK</sequence>
<dbReference type="PANTHER" id="PTHR46060">
    <property type="entry name" value="MARINER MOS1 TRANSPOSASE-LIKE PROTEIN"/>
    <property type="match status" value="1"/>
</dbReference>
<dbReference type="GeneID" id="106750395"/>
<dbReference type="InterPro" id="IPR052709">
    <property type="entry name" value="Transposase-MT_Hybrid"/>
</dbReference>
<dbReference type="PANTHER" id="PTHR46060:SF1">
    <property type="entry name" value="MARINER MOS1 TRANSPOSASE-LIKE PROTEIN"/>
    <property type="match status" value="1"/>
</dbReference>
<dbReference type="Proteomes" id="UP000515204">
    <property type="component" value="Unplaced"/>
</dbReference>
<dbReference type="RefSeq" id="XP_014486214.1">
    <property type="nucleotide sequence ID" value="XM_014630728.1"/>
</dbReference>
<dbReference type="KEGG" id="dqu:106750395"/>
<reference evidence="3" key="1">
    <citation type="submission" date="2025-08" db="UniProtKB">
        <authorList>
            <consortium name="RefSeq"/>
        </authorList>
    </citation>
    <scope>IDENTIFICATION</scope>
</reference>
<accession>A0A6P3Y892</accession>
<feature type="domain" description="Tc1-like transposase DDE" evidence="1">
    <location>
        <begin position="20"/>
        <end position="113"/>
    </location>
</feature>
<name>A0A6P3Y892_DINQU</name>
<organism evidence="2 3">
    <name type="scientific">Dinoponera quadriceps</name>
    <name type="common">South American ant</name>
    <dbReference type="NCBI Taxonomy" id="609295"/>
    <lineage>
        <taxon>Eukaryota</taxon>
        <taxon>Metazoa</taxon>
        <taxon>Ecdysozoa</taxon>
        <taxon>Arthropoda</taxon>
        <taxon>Hexapoda</taxon>
        <taxon>Insecta</taxon>
        <taxon>Pterygota</taxon>
        <taxon>Neoptera</taxon>
        <taxon>Endopterygota</taxon>
        <taxon>Hymenoptera</taxon>
        <taxon>Apocrita</taxon>
        <taxon>Aculeata</taxon>
        <taxon>Formicoidea</taxon>
        <taxon>Formicidae</taxon>
        <taxon>Ponerinae</taxon>
        <taxon>Ponerini</taxon>
        <taxon>Dinoponera</taxon>
    </lineage>
</organism>
<evidence type="ECO:0000313" key="3">
    <source>
        <dbReference type="RefSeq" id="XP_014486214.1"/>
    </source>
</evidence>
<protein>
    <submittedName>
        <fullName evidence="3">Histone-lysine N-methyltransferase SETMAR-like</fullName>
    </submittedName>
</protein>
<proteinExistence type="predicted"/>
<dbReference type="InterPro" id="IPR038717">
    <property type="entry name" value="Tc1-like_DDE_dom"/>
</dbReference>
<evidence type="ECO:0000313" key="2">
    <source>
        <dbReference type="Proteomes" id="UP000515204"/>
    </source>
</evidence>